<evidence type="ECO:0000256" key="1">
    <source>
        <dbReference type="SAM" id="MobiDB-lite"/>
    </source>
</evidence>
<evidence type="ECO:0000313" key="3">
    <source>
        <dbReference type="EMBL" id="QHT00178.1"/>
    </source>
</evidence>
<protein>
    <submittedName>
        <fullName evidence="3">Uncharacterized protein</fullName>
    </submittedName>
</protein>
<feature type="region of interest" description="Disordered" evidence="1">
    <location>
        <begin position="76"/>
        <end position="113"/>
    </location>
</feature>
<proteinExistence type="predicted"/>
<keyword evidence="2" id="KW-0812">Transmembrane</keyword>
<keyword evidence="2" id="KW-0472">Membrane</keyword>
<organism evidence="3">
    <name type="scientific">viral metagenome</name>
    <dbReference type="NCBI Taxonomy" id="1070528"/>
    <lineage>
        <taxon>unclassified sequences</taxon>
        <taxon>metagenomes</taxon>
        <taxon>organismal metagenomes</taxon>
    </lineage>
</organism>
<sequence>MLYVPVTSFVSQNITFEFDEIEEIAMNPPEVDNSGIILFAVLVSVICGPIVIFSGGMIIMIIVGGCVSMMSIKPADEKTDDAEKNETGDVNIDLSASGNIDDQISSSETTSSD</sequence>
<dbReference type="EMBL" id="MN739353">
    <property type="protein sequence ID" value="QHT00178.1"/>
    <property type="molecule type" value="Genomic_DNA"/>
</dbReference>
<feature type="compositionally biased region" description="Polar residues" evidence="1">
    <location>
        <begin position="94"/>
        <end position="113"/>
    </location>
</feature>
<feature type="transmembrane region" description="Helical" evidence="2">
    <location>
        <begin position="36"/>
        <end position="63"/>
    </location>
</feature>
<reference evidence="3" key="1">
    <citation type="journal article" date="2020" name="Nature">
        <title>Giant virus diversity and host interactions through global metagenomics.</title>
        <authorList>
            <person name="Schulz F."/>
            <person name="Roux S."/>
            <person name="Paez-Espino D."/>
            <person name="Jungbluth S."/>
            <person name="Walsh D.A."/>
            <person name="Denef V.J."/>
            <person name="McMahon K.D."/>
            <person name="Konstantinidis K.T."/>
            <person name="Eloe-Fadrosh E.A."/>
            <person name="Kyrpides N.C."/>
            <person name="Woyke T."/>
        </authorList>
    </citation>
    <scope>NUCLEOTIDE SEQUENCE</scope>
    <source>
        <strain evidence="3">GVMAG-M-3300020192-26</strain>
    </source>
</reference>
<dbReference type="AlphaFoldDB" id="A0A6C0C6G6"/>
<feature type="compositionally biased region" description="Basic and acidic residues" evidence="1">
    <location>
        <begin position="76"/>
        <end position="87"/>
    </location>
</feature>
<accession>A0A6C0C6G6</accession>
<name>A0A6C0C6G6_9ZZZZ</name>
<keyword evidence="2" id="KW-1133">Transmembrane helix</keyword>
<evidence type="ECO:0000256" key="2">
    <source>
        <dbReference type="SAM" id="Phobius"/>
    </source>
</evidence>